<proteinExistence type="predicted"/>
<gene>
    <name evidence="2" type="ORF">DWZ83_03905</name>
</gene>
<feature type="transmembrane region" description="Helical" evidence="1">
    <location>
        <begin position="236"/>
        <end position="257"/>
    </location>
</feature>
<keyword evidence="3" id="KW-1185">Reference proteome</keyword>
<comment type="caution">
    <text evidence="2">The sequence shown here is derived from an EMBL/GenBank/DDBJ whole genome shotgun (WGS) entry which is preliminary data.</text>
</comment>
<dbReference type="EMBL" id="QRPK01000012">
    <property type="protein sequence ID" value="RHM13325.1"/>
    <property type="molecule type" value="Genomic_DNA"/>
</dbReference>
<feature type="transmembrane region" description="Helical" evidence="1">
    <location>
        <begin position="457"/>
        <end position="477"/>
    </location>
</feature>
<sequence length="521" mass="59869">MKALVYLYYLRIKGIVRSMFSKVSTAIFTCVMLLIYGGLFIIMLNNGAQSIYAADAITMSMAVLIGIGCTAFMVITMLLQKRKALFMEPDAFYLFTGPFPRTSIMRFIMLQSLVSSLLCGALSIFMLVILMSGVAFDFWFLGMCFIGHTLVYMFFLVLYYYLYLLSIKEKKYQHLSWYILAIFLLFVAVAVIGIFIQNGCTLHQLWTQLFTSKLLYAVPLFGWLKLMLEGYVQVNMSMMLSGALLIIIACFIMYRLMLRYDFDFIERAMQDAGEFSRMYEEMRAGKRMAMSDKKVRNVRMKGFREGAAAIMSKSFLEMRKGNSFISTQDIILLAIYFAVSFFLDMGLWFFVYMMMFWLFSSIQAAEFMRELDYYHIYLIPERPGKKLFYLLAPYLLKYVVLVAFPLAIAAIITHATLLEFIQYYCMLAGYACLFITASVLATRLLKSRKNAFMENMLRMLMLVAAAIPSIVIIFVLFSSGLANTTMMNYMSVLTLVVNVVLSIVILYGCKNMLNGREIKSE</sequence>
<evidence type="ECO:0000313" key="2">
    <source>
        <dbReference type="EMBL" id="RHM13325.1"/>
    </source>
</evidence>
<feature type="transmembrane region" description="Helical" evidence="1">
    <location>
        <begin position="175"/>
        <end position="196"/>
    </location>
</feature>
<accession>A0A415PKT8</accession>
<dbReference type="Proteomes" id="UP000284868">
    <property type="component" value="Unassembled WGS sequence"/>
</dbReference>
<name>A0A415PKT8_9FIRM</name>
<dbReference type="InterPro" id="IPR031584">
    <property type="entry name" value="Put_ABC_export"/>
</dbReference>
<feature type="transmembrane region" description="Helical" evidence="1">
    <location>
        <begin position="323"/>
        <end position="343"/>
    </location>
</feature>
<feature type="transmembrane region" description="Helical" evidence="1">
    <location>
        <begin position="107"/>
        <end position="132"/>
    </location>
</feature>
<feature type="transmembrane region" description="Helical" evidence="1">
    <location>
        <begin position="138"/>
        <end position="163"/>
    </location>
</feature>
<dbReference type="OrthoDB" id="816862at2"/>
<reference evidence="2 3" key="1">
    <citation type="submission" date="2018-08" db="EMBL/GenBank/DDBJ databases">
        <title>A genome reference for cultivated species of the human gut microbiota.</title>
        <authorList>
            <person name="Zou Y."/>
            <person name="Xue W."/>
            <person name="Luo G."/>
        </authorList>
    </citation>
    <scope>NUCLEOTIDE SEQUENCE [LARGE SCALE GENOMIC DNA]</scope>
    <source>
        <strain evidence="2 3">AF35-6BH</strain>
    </source>
</reference>
<feature type="transmembrane region" description="Helical" evidence="1">
    <location>
        <begin position="421"/>
        <end position="445"/>
    </location>
</feature>
<evidence type="ECO:0000313" key="3">
    <source>
        <dbReference type="Proteomes" id="UP000284868"/>
    </source>
</evidence>
<organism evidence="2 3">
    <name type="scientific">Amedibacillus dolichus</name>
    <dbReference type="NCBI Taxonomy" id="31971"/>
    <lineage>
        <taxon>Bacteria</taxon>
        <taxon>Bacillati</taxon>
        <taxon>Bacillota</taxon>
        <taxon>Erysipelotrichia</taxon>
        <taxon>Erysipelotrichales</taxon>
        <taxon>Erysipelotrichaceae</taxon>
        <taxon>Amedibacillus</taxon>
    </lineage>
</organism>
<feature type="transmembrane region" description="Helical" evidence="1">
    <location>
        <begin position="56"/>
        <end position="79"/>
    </location>
</feature>
<evidence type="ECO:0000256" key="1">
    <source>
        <dbReference type="SAM" id="Phobius"/>
    </source>
</evidence>
<protein>
    <submittedName>
        <fullName evidence="2">Uncharacterized protein</fullName>
    </submittedName>
</protein>
<feature type="transmembrane region" description="Helical" evidence="1">
    <location>
        <begin position="489"/>
        <end position="509"/>
    </location>
</feature>
<keyword evidence="1" id="KW-1133">Transmembrane helix</keyword>
<keyword evidence="1" id="KW-0812">Transmembrane</keyword>
<feature type="transmembrane region" description="Helical" evidence="1">
    <location>
        <begin position="349"/>
        <end position="367"/>
    </location>
</feature>
<keyword evidence="1" id="KW-0472">Membrane</keyword>
<feature type="transmembrane region" description="Helical" evidence="1">
    <location>
        <begin position="20"/>
        <end position="44"/>
    </location>
</feature>
<dbReference type="AlphaFoldDB" id="A0A415PKT8"/>
<feature type="transmembrane region" description="Helical" evidence="1">
    <location>
        <begin position="387"/>
        <end position="415"/>
    </location>
</feature>
<dbReference type="RefSeq" id="WP_118365414.1">
    <property type="nucleotide sequence ID" value="NZ_CAJKGD010000001.1"/>
</dbReference>
<dbReference type="Pfam" id="PF16962">
    <property type="entry name" value="ABC_export"/>
    <property type="match status" value="1"/>
</dbReference>